<dbReference type="Proteomes" id="UP000287651">
    <property type="component" value="Unassembled WGS sequence"/>
</dbReference>
<organism evidence="1 2">
    <name type="scientific">Ensete ventricosum</name>
    <name type="common">Abyssinian banana</name>
    <name type="synonym">Musa ensete</name>
    <dbReference type="NCBI Taxonomy" id="4639"/>
    <lineage>
        <taxon>Eukaryota</taxon>
        <taxon>Viridiplantae</taxon>
        <taxon>Streptophyta</taxon>
        <taxon>Embryophyta</taxon>
        <taxon>Tracheophyta</taxon>
        <taxon>Spermatophyta</taxon>
        <taxon>Magnoliopsida</taxon>
        <taxon>Liliopsida</taxon>
        <taxon>Zingiberales</taxon>
        <taxon>Musaceae</taxon>
        <taxon>Ensete</taxon>
    </lineage>
</organism>
<name>A0A427B5N3_ENSVE</name>
<evidence type="ECO:0000313" key="1">
    <source>
        <dbReference type="EMBL" id="RRT83756.1"/>
    </source>
</evidence>
<comment type="caution">
    <text evidence="1">The sequence shown here is derived from an EMBL/GenBank/DDBJ whole genome shotgun (WGS) entry which is preliminary data.</text>
</comment>
<protein>
    <submittedName>
        <fullName evidence="1">Uncharacterized protein</fullName>
    </submittedName>
</protein>
<proteinExistence type="predicted"/>
<gene>
    <name evidence="1" type="ORF">B296_00000756</name>
</gene>
<evidence type="ECO:0000313" key="2">
    <source>
        <dbReference type="Proteomes" id="UP000287651"/>
    </source>
</evidence>
<reference evidence="1 2" key="1">
    <citation type="journal article" date="2014" name="Agronomy (Basel)">
        <title>A Draft Genome Sequence for Ensete ventricosum, the Drought-Tolerant Tree Against Hunger.</title>
        <authorList>
            <person name="Harrison J."/>
            <person name="Moore K.A."/>
            <person name="Paszkiewicz K."/>
            <person name="Jones T."/>
            <person name="Grant M."/>
            <person name="Ambacheew D."/>
            <person name="Muzemil S."/>
            <person name="Studholme D.J."/>
        </authorList>
    </citation>
    <scope>NUCLEOTIDE SEQUENCE [LARGE SCALE GENOMIC DNA]</scope>
</reference>
<sequence length="82" mass="9388">MQFKLYPKLIQDVQLVINELGMITILWEELWLSTLQDLHTGNSKARYRAVHTGPSIERHADCPLLVGTVEIDRRWSISAVGD</sequence>
<accession>A0A427B5N3</accession>
<dbReference type="AlphaFoldDB" id="A0A427B5N3"/>
<dbReference type="EMBL" id="AMZH03000435">
    <property type="protein sequence ID" value="RRT83756.1"/>
    <property type="molecule type" value="Genomic_DNA"/>
</dbReference>